<keyword evidence="2" id="KW-1185">Reference proteome</keyword>
<reference evidence="1" key="1">
    <citation type="submission" date="2022-04" db="EMBL/GenBank/DDBJ databases">
        <title>Chromosome-scale genome assembly of Holotrichia oblita Faldermann.</title>
        <authorList>
            <person name="Rongchong L."/>
        </authorList>
    </citation>
    <scope>NUCLEOTIDE SEQUENCE</scope>
    <source>
        <strain evidence="1">81SQS9</strain>
    </source>
</reference>
<evidence type="ECO:0000313" key="2">
    <source>
        <dbReference type="Proteomes" id="UP001056778"/>
    </source>
</evidence>
<sequence length="246" mass="27825">MVFNRKLTALDYSNADKININNDQEFRKIIAWLEQHKIKQAPNDVATILQNTNSNDWNKAYEKYKSNLNCPQNLMREGQLDWIAGIAIKTTYSTNKAKFNKHTVENLKATNVPNIVTDNPLDVLDFTTNEFINGIKNLARILKVSPYPDPMVTLEACRKVIERKMHPAALANPKDFIIKGTPFPYHNADLGFDLGDVALNHAAKILRLLYIHDLRDLQTSANEVIVSVQNVTANPKTDTKLGKVGR</sequence>
<protein>
    <submittedName>
        <fullName evidence="1">Cle</fullName>
    </submittedName>
</protein>
<evidence type="ECO:0000313" key="1">
    <source>
        <dbReference type="EMBL" id="KAI4468193.1"/>
    </source>
</evidence>
<gene>
    <name evidence="1" type="ORF">MML48_2g00005059</name>
</gene>
<comment type="caution">
    <text evidence="1">The sequence shown here is derived from an EMBL/GenBank/DDBJ whole genome shotgun (WGS) entry which is preliminary data.</text>
</comment>
<organism evidence="1 2">
    <name type="scientific">Holotrichia oblita</name>
    <name type="common">Chafer beetle</name>
    <dbReference type="NCBI Taxonomy" id="644536"/>
    <lineage>
        <taxon>Eukaryota</taxon>
        <taxon>Metazoa</taxon>
        <taxon>Ecdysozoa</taxon>
        <taxon>Arthropoda</taxon>
        <taxon>Hexapoda</taxon>
        <taxon>Insecta</taxon>
        <taxon>Pterygota</taxon>
        <taxon>Neoptera</taxon>
        <taxon>Endopterygota</taxon>
        <taxon>Coleoptera</taxon>
        <taxon>Polyphaga</taxon>
        <taxon>Scarabaeiformia</taxon>
        <taxon>Scarabaeidae</taxon>
        <taxon>Melolonthinae</taxon>
        <taxon>Holotrichia</taxon>
    </lineage>
</organism>
<proteinExistence type="predicted"/>
<accession>A0ACB9TN53</accession>
<name>A0ACB9TN53_HOLOL</name>
<dbReference type="Proteomes" id="UP001056778">
    <property type="component" value="Chromosome 2"/>
</dbReference>
<dbReference type="EMBL" id="CM043016">
    <property type="protein sequence ID" value="KAI4468193.1"/>
    <property type="molecule type" value="Genomic_DNA"/>
</dbReference>